<feature type="domain" description="DNA-directed RNA polymerase RBP11-like dimerisation" evidence="6">
    <location>
        <begin position="23"/>
        <end position="94"/>
    </location>
</feature>
<evidence type="ECO:0000259" key="6">
    <source>
        <dbReference type="Pfam" id="PF13656"/>
    </source>
</evidence>
<organism evidence="7">
    <name type="scientific">Arcella intermedia</name>
    <dbReference type="NCBI Taxonomy" id="1963864"/>
    <lineage>
        <taxon>Eukaryota</taxon>
        <taxon>Amoebozoa</taxon>
        <taxon>Tubulinea</taxon>
        <taxon>Elardia</taxon>
        <taxon>Arcellinida</taxon>
        <taxon>Sphaerothecina</taxon>
        <taxon>Arcellidae</taxon>
        <taxon>Arcella</taxon>
    </lineage>
</organism>
<evidence type="ECO:0000256" key="3">
    <source>
        <dbReference type="ARBA" id="ARBA00023163"/>
    </source>
</evidence>
<evidence type="ECO:0000256" key="2">
    <source>
        <dbReference type="ARBA" id="ARBA00022478"/>
    </source>
</evidence>
<reference evidence="7" key="1">
    <citation type="journal article" date="2020" name="J. Eukaryot. Microbiol.">
        <title>De novo Sequencing, Assembly and Annotation of the Transcriptome for the Free-Living Testate Amoeba Arcella intermedia.</title>
        <authorList>
            <person name="Ribeiro G.M."/>
            <person name="Porfirio-Sousa A.L."/>
            <person name="Maurer-Alcala X.X."/>
            <person name="Katz L.A."/>
            <person name="Lahr D.J.G."/>
        </authorList>
    </citation>
    <scope>NUCLEOTIDE SEQUENCE</scope>
</reference>
<keyword evidence="3" id="KW-0804">Transcription</keyword>
<keyword evidence="4" id="KW-0539">Nucleus</keyword>
<dbReference type="InterPro" id="IPR036603">
    <property type="entry name" value="RBP11-like"/>
</dbReference>
<dbReference type="InterPro" id="IPR037685">
    <property type="entry name" value="RBP11"/>
</dbReference>
<dbReference type="GO" id="GO:0006366">
    <property type="term" value="P:transcription by RNA polymerase II"/>
    <property type="evidence" value="ECO:0007669"/>
    <property type="project" value="InterPro"/>
</dbReference>
<protein>
    <recommendedName>
        <fullName evidence="6">DNA-directed RNA polymerase RBP11-like dimerisation domain-containing protein</fullName>
    </recommendedName>
</protein>
<dbReference type="HAMAP" id="MF_00261">
    <property type="entry name" value="RNApol_arch_Rpo11"/>
    <property type="match status" value="1"/>
</dbReference>
<keyword evidence="2" id="KW-0240">DNA-directed RNA polymerase</keyword>
<sequence>MFDQPDQQKVSFNKDTKIPNAGTFIINKEDHTLGNLIRMQLYKDPQVLFCGYRIPHPLENLIQINIQTVETTTPMKVMQTALDKIMDDLSKIEKDFNGDLRKRRTYSSGYKV</sequence>
<dbReference type="InterPro" id="IPR008193">
    <property type="entry name" value="RNA_pol_Rpb11_13-16kDa_CS"/>
</dbReference>
<dbReference type="SUPFAM" id="SSF55257">
    <property type="entry name" value="RBP11-like subunits of RNA polymerase"/>
    <property type="match status" value="1"/>
</dbReference>
<dbReference type="GO" id="GO:0003899">
    <property type="term" value="F:DNA-directed RNA polymerase activity"/>
    <property type="evidence" value="ECO:0007669"/>
    <property type="project" value="InterPro"/>
</dbReference>
<dbReference type="InterPro" id="IPR022905">
    <property type="entry name" value="Rpo11-like"/>
</dbReference>
<name>A0A6B2LSX8_9EUKA</name>
<dbReference type="PROSITE" id="PS01154">
    <property type="entry name" value="RNA_POL_L_13KD"/>
    <property type="match status" value="1"/>
</dbReference>
<dbReference type="GO" id="GO:0005665">
    <property type="term" value="C:RNA polymerase II, core complex"/>
    <property type="evidence" value="ECO:0007669"/>
    <property type="project" value="InterPro"/>
</dbReference>
<dbReference type="InterPro" id="IPR009025">
    <property type="entry name" value="RBP11-like_dimer"/>
</dbReference>
<accession>A0A6B2LSX8</accession>
<dbReference type="Gene3D" id="3.30.1360.10">
    <property type="entry name" value="RNA polymerase, RBP11-like subunit"/>
    <property type="match status" value="1"/>
</dbReference>
<dbReference type="GO" id="GO:0046983">
    <property type="term" value="F:protein dimerization activity"/>
    <property type="evidence" value="ECO:0007669"/>
    <property type="project" value="InterPro"/>
</dbReference>
<evidence type="ECO:0000256" key="4">
    <source>
        <dbReference type="ARBA" id="ARBA00023242"/>
    </source>
</evidence>
<dbReference type="Pfam" id="PF13656">
    <property type="entry name" value="RNA_pol_L_2"/>
    <property type="match status" value="1"/>
</dbReference>
<dbReference type="PANTHER" id="PTHR13946">
    <property type="entry name" value="DNA-DIRECTED RNA POLYMERASE I,II,III"/>
    <property type="match status" value="1"/>
</dbReference>
<comment type="subcellular location">
    <subcellularLocation>
        <location evidence="1">Nucleus</location>
    </subcellularLocation>
</comment>
<evidence type="ECO:0000256" key="5">
    <source>
        <dbReference type="ARBA" id="ARBA00025751"/>
    </source>
</evidence>
<proteinExistence type="inferred from homology"/>
<dbReference type="PANTHER" id="PTHR13946:SF16">
    <property type="entry name" value="DNA-DIRECTED RNA POLYMERASE II SUBUNIT RPB11"/>
    <property type="match status" value="1"/>
</dbReference>
<evidence type="ECO:0000313" key="7">
    <source>
        <dbReference type="EMBL" id="NDV39831.1"/>
    </source>
</evidence>
<dbReference type="AlphaFoldDB" id="A0A6B2LSX8"/>
<dbReference type="GO" id="GO:0003677">
    <property type="term" value="F:DNA binding"/>
    <property type="evidence" value="ECO:0007669"/>
    <property type="project" value="InterPro"/>
</dbReference>
<comment type="similarity">
    <text evidence="5">Belongs to the archaeal Rpo11/eukaryotic RPB11/RPC19 RNA polymerase subunit family.</text>
</comment>
<dbReference type="CDD" id="cd06926">
    <property type="entry name" value="RNAP_II_RPB11"/>
    <property type="match status" value="1"/>
</dbReference>
<dbReference type="EMBL" id="GIBP01010862">
    <property type="protein sequence ID" value="NDV39831.1"/>
    <property type="molecule type" value="Transcribed_RNA"/>
</dbReference>
<evidence type="ECO:0000256" key="1">
    <source>
        <dbReference type="ARBA" id="ARBA00004123"/>
    </source>
</evidence>